<dbReference type="GeneTree" id="ENSGT00860000136069"/>
<dbReference type="Ensembl" id="ENSCCAT00000023651.1">
    <property type="protein sequence ID" value="ENSCCAP00000006286.1"/>
    <property type="gene ID" value="ENSCCAG00000020894.1"/>
</dbReference>
<reference evidence="1" key="1">
    <citation type="submission" date="2025-08" db="UniProtKB">
        <authorList>
            <consortium name="Ensembl"/>
        </authorList>
    </citation>
    <scope>IDENTIFICATION</scope>
</reference>
<accession>A0A2K5PRQ1</accession>
<keyword evidence="2" id="KW-1185">Reference proteome</keyword>
<dbReference type="AlphaFoldDB" id="A0A2K5PRQ1"/>
<evidence type="ECO:0000313" key="1">
    <source>
        <dbReference type="Ensembl" id="ENSCCAP00000006286.1"/>
    </source>
</evidence>
<protein>
    <submittedName>
        <fullName evidence="1">Uncharacterized protein</fullName>
    </submittedName>
</protein>
<dbReference type="OMA" id="WETQVDI"/>
<proteinExistence type="predicted"/>
<reference evidence="1" key="2">
    <citation type="submission" date="2025-09" db="UniProtKB">
        <authorList>
            <consortium name="Ensembl"/>
        </authorList>
    </citation>
    <scope>IDENTIFICATION</scope>
</reference>
<name>A0A2K5PRQ1_CEBIM</name>
<evidence type="ECO:0000313" key="2">
    <source>
        <dbReference type="Proteomes" id="UP000233040"/>
    </source>
</evidence>
<organism evidence="1 2">
    <name type="scientific">Cebus imitator</name>
    <name type="common">Panamanian white-faced capuchin</name>
    <name type="synonym">Cebus capucinus imitator</name>
    <dbReference type="NCBI Taxonomy" id="2715852"/>
    <lineage>
        <taxon>Eukaryota</taxon>
        <taxon>Metazoa</taxon>
        <taxon>Chordata</taxon>
        <taxon>Craniata</taxon>
        <taxon>Vertebrata</taxon>
        <taxon>Euteleostomi</taxon>
        <taxon>Mammalia</taxon>
        <taxon>Eutheria</taxon>
        <taxon>Euarchontoglires</taxon>
        <taxon>Primates</taxon>
        <taxon>Haplorrhini</taxon>
        <taxon>Platyrrhini</taxon>
        <taxon>Cebidae</taxon>
        <taxon>Cebinae</taxon>
        <taxon>Cebus</taxon>
    </lineage>
</organism>
<sequence length="61" mass="7036">MFHPAVKVGGTGFLQLVWEGLERQLSLSPFYRWKPEAQRGSQRGVMCLHLPLWDTMADIHL</sequence>
<dbReference type="Proteomes" id="UP000233040">
    <property type="component" value="Unassembled WGS sequence"/>
</dbReference>